<sequence length="279" mass="31648">MNIEYQTEFDPQPGARTTPSAHAVSLANKELLTHDTVEQLDNDESLRFQLRGGPGFGALADPAMPLFGLAVRLRKLVALPEEDVLALYGGVCETITAIEVELRRDGVDENTLRTYSYCLCAYLDEVAMTRPWGAPWMAQSLLSRFHQETYGGEKFFTILARLSQEPSRNRDLLEFMYLCLVMGFRGKYSQTHGGDDALHERKVELHRIIRQLRGPAPALFVDATANVVNKPVSFTRQWPWWAPWPIGAVVLAVVFAIYKYRLHHVTLEIEQALRQILPH</sequence>
<reference evidence="3 4" key="1">
    <citation type="submission" date="2023-04" db="EMBL/GenBank/DDBJ databases">
        <title>Lysobacter sp. strain UC isolated from soil sample.</title>
        <authorList>
            <person name="Choksket S."/>
            <person name="Harshvardhan F."/>
            <person name="Rana R."/>
            <person name="Patil P.B."/>
            <person name="Korpole S."/>
        </authorList>
    </citation>
    <scope>NUCLEOTIDE SEQUENCE [LARGE SCALE GENOMIC DNA]</scope>
    <source>
        <strain evidence="3 4">UC</strain>
    </source>
</reference>
<proteinExistence type="predicted"/>
<gene>
    <name evidence="3" type="primary">icmH</name>
    <name evidence="3" type="ORF">P8609_10885</name>
</gene>
<keyword evidence="1" id="KW-0812">Transmembrane</keyword>
<keyword evidence="1" id="KW-0472">Membrane</keyword>
<evidence type="ECO:0000259" key="2">
    <source>
        <dbReference type="Pfam" id="PF09850"/>
    </source>
</evidence>
<protein>
    <submittedName>
        <fullName evidence="3">Type IVB secretion system protein IcmH/DotU</fullName>
    </submittedName>
</protein>
<dbReference type="PANTHER" id="PTHR38033:SF1">
    <property type="entry name" value="DOTU FAMILY TYPE IV_VI SECRETION SYSTEM PROTEIN"/>
    <property type="match status" value="1"/>
</dbReference>
<accession>A0ABU1CEJ9</accession>
<dbReference type="Gene3D" id="1.25.40.590">
    <property type="entry name" value="Type IV / VI secretion system, DotU"/>
    <property type="match status" value="1"/>
</dbReference>
<dbReference type="Proteomes" id="UP001233535">
    <property type="component" value="Unassembled WGS sequence"/>
</dbReference>
<dbReference type="NCBIfam" id="TIGR03349">
    <property type="entry name" value="IV_VI_DotU"/>
    <property type="match status" value="1"/>
</dbReference>
<name>A0ABU1CEJ9_9GAMM</name>
<dbReference type="PANTHER" id="PTHR38033">
    <property type="entry name" value="MEMBRANE PROTEIN-RELATED"/>
    <property type="match status" value="1"/>
</dbReference>
<evidence type="ECO:0000256" key="1">
    <source>
        <dbReference type="SAM" id="Phobius"/>
    </source>
</evidence>
<dbReference type="NCBIfam" id="NF038228">
    <property type="entry name" value="IcmH_DotU_IVB"/>
    <property type="match status" value="1"/>
</dbReference>
<evidence type="ECO:0000313" key="3">
    <source>
        <dbReference type="EMBL" id="MDR0183467.1"/>
    </source>
</evidence>
<comment type="caution">
    <text evidence="3">The sequence shown here is derived from an EMBL/GenBank/DDBJ whole genome shotgun (WGS) entry which is preliminary data.</text>
</comment>
<organism evidence="3 4">
    <name type="scientific">Lysobacter arvi</name>
    <dbReference type="NCBI Taxonomy" id="3038776"/>
    <lineage>
        <taxon>Bacteria</taxon>
        <taxon>Pseudomonadati</taxon>
        <taxon>Pseudomonadota</taxon>
        <taxon>Gammaproteobacteria</taxon>
        <taxon>Lysobacterales</taxon>
        <taxon>Lysobacteraceae</taxon>
        <taxon>Lysobacter</taxon>
    </lineage>
</organism>
<dbReference type="InterPro" id="IPR017732">
    <property type="entry name" value="T4/T6SS_DotU"/>
</dbReference>
<feature type="domain" description="Type IV / VI secretion system DotU" evidence="2">
    <location>
        <begin position="59"/>
        <end position="260"/>
    </location>
</feature>
<dbReference type="RefSeq" id="WP_309262622.1">
    <property type="nucleotide sequence ID" value="NZ_JARUHG010000003.1"/>
</dbReference>
<dbReference type="EMBL" id="JARUHG010000003">
    <property type="protein sequence ID" value="MDR0183467.1"/>
    <property type="molecule type" value="Genomic_DNA"/>
</dbReference>
<keyword evidence="1" id="KW-1133">Transmembrane helix</keyword>
<feature type="transmembrane region" description="Helical" evidence="1">
    <location>
        <begin position="238"/>
        <end position="258"/>
    </location>
</feature>
<evidence type="ECO:0000313" key="4">
    <source>
        <dbReference type="Proteomes" id="UP001233535"/>
    </source>
</evidence>
<dbReference type="Pfam" id="PF09850">
    <property type="entry name" value="DotU"/>
    <property type="match status" value="1"/>
</dbReference>
<keyword evidence="4" id="KW-1185">Reference proteome</keyword>
<dbReference type="InterPro" id="IPR038522">
    <property type="entry name" value="T4/T6SS_DotU_sf"/>
</dbReference>